<dbReference type="InterPro" id="IPR000933">
    <property type="entry name" value="Glyco_hydro_29"/>
</dbReference>
<dbReference type="InterPro" id="IPR031919">
    <property type="entry name" value="Fucosidase_C"/>
</dbReference>
<dbReference type="InterPro" id="IPR013780">
    <property type="entry name" value="Glyco_hydro_b"/>
</dbReference>
<protein>
    <recommendedName>
        <fullName evidence="3">alpha-L-fucosidase</fullName>
        <ecNumber evidence="3">3.2.1.51</ecNumber>
    </recommendedName>
</protein>
<comment type="function">
    <text evidence="1">Alpha-L-fucosidase is responsible for hydrolyzing the alpha-1,6-linked fucose joined to the reducing-end N-acetylglucosamine of the carbohydrate moieties of glycoproteins.</text>
</comment>
<dbReference type="SUPFAM" id="SSF51445">
    <property type="entry name" value="(Trans)glycosidases"/>
    <property type="match status" value="1"/>
</dbReference>
<dbReference type="PIRSF" id="PIRSF001092">
    <property type="entry name" value="Alpha-L-fucosidase"/>
    <property type="match status" value="1"/>
</dbReference>
<dbReference type="PROSITE" id="PS51257">
    <property type="entry name" value="PROKAR_LIPOPROTEIN"/>
    <property type="match status" value="1"/>
</dbReference>
<dbReference type="EMBL" id="BMEC01000001">
    <property type="protein sequence ID" value="GGC20121.1"/>
    <property type="molecule type" value="Genomic_DNA"/>
</dbReference>
<evidence type="ECO:0000256" key="4">
    <source>
        <dbReference type="ARBA" id="ARBA00022729"/>
    </source>
</evidence>
<evidence type="ECO:0000259" key="7">
    <source>
        <dbReference type="Pfam" id="PF01120"/>
    </source>
</evidence>
<gene>
    <name evidence="9" type="ORF">GCM10011506_01540</name>
</gene>
<dbReference type="Gene3D" id="3.20.20.80">
    <property type="entry name" value="Glycosidases"/>
    <property type="match status" value="1"/>
</dbReference>
<feature type="domain" description="Alpha-L-fucosidase C-terminal" evidence="8">
    <location>
        <begin position="420"/>
        <end position="503"/>
    </location>
</feature>
<name>A0ABQ1L9A9_9BACT</name>
<evidence type="ECO:0000256" key="5">
    <source>
        <dbReference type="ARBA" id="ARBA00022801"/>
    </source>
</evidence>
<comment type="caution">
    <text evidence="9">The sequence shown here is derived from an EMBL/GenBank/DDBJ whole genome shotgun (WGS) entry which is preliminary data.</text>
</comment>
<keyword evidence="6" id="KW-0326">Glycosidase</keyword>
<evidence type="ECO:0000259" key="8">
    <source>
        <dbReference type="Pfam" id="PF16757"/>
    </source>
</evidence>
<proteinExistence type="inferred from homology"/>
<dbReference type="Gene3D" id="2.60.40.1180">
    <property type="entry name" value="Golgi alpha-mannosidase II"/>
    <property type="match status" value="1"/>
</dbReference>
<comment type="similarity">
    <text evidence="2">Belongs to the glycosyl hydrolase 29 family.</text>
</comment>
<reference evidence="10" key="1">
    <citation type="journal article" date="2019" name="Int. J. Syst. Evol. Microbiol.">
        <title>The Global Catalogue of Microorganisms (GCM) 10K type strain sequencing project: providing services to taxonomists for standard genome sequencing and annotation.</title>
        <authorList>
            <consortium name="The Broad Institute Genomics Platform"/>
            <consortium name="The Broad Institute Genome Sequencing Center for Infectious Disease"/>
            <person name="Wu L."/>
            <person name="Ma J."/>
        </authorList>
    </citation>
    <scope>NUCLEOTIDE SEQUENCE [LARGE SCALE GENOMIC DNA]</scope>
    <source>
        <strain evidence="10">CGMCC 1.10832</strain>
    </source>
</reference>
<dbReference type="InterPro" id="IPR016286">
    <property type="entry name" value="FUC_metazoa-typ"/>
</dbReference>
<dbReference type="PANTHER" id="PTHR10030:SF37">
    <property type="entry name" value="ALPHA-L-FUCOSIDASE-RELATED"/>
    <property type="match status" value="1"/>
</dbReference>
<dbReference type="PANTHER" id="PTHR10030">
    <property type="entry name" value="ALPHA-L-FUCOSIDASE"/>
    <property type="match status" value="1"/>
</dbReference>
<keyword evidence="10" id="KW-1185">Reference proteome</keyword>
<evidence type="ECO:0000313" key="10">
    <source>
        <dbReference type="Proteomes" id="UP000636010"/>
    </source>
</evidence>
<evidence type="ECO:0000313" key="9">
    <source>
        <dbReference type="EMBL" id="GGC20121.1"/>
    </source>
</evidence>
<dbReference type="Proteomes" id="UP000636010">
    <property type="component" value="Unassembled WGS sequence"/>
</dbReference>
<dbReference type="InterPro" id="IPR017853">
    <property type="entry name" value="GH"/>
</dbReference>
<dbReference type="Pfam" id="PF01120">
    <property type="entry name" value="Alpha_L_fucos"/>
    <property type="match status" value="1"/>
</dbReference>
<keyword evidence="5" id="KW-0378">Hydrolase</keyword>
<feature type="domain" description="Glycoside hydrolase family 29 N-terminal" evidence="7">
    <location>
        <begin position="27"/>
        <end position="389"/>
    </location>
</feature>
<dbReference type="EC" id="3.2.1.51" evidence="3"/>
<evidence type="ECO:0000256" key="6">
    <source>
        <dbReference type="ARBA" id="ARBA00023295"/>
    </source>
</evidence>
<organism evidence="9 10">
    <name type="scientific">Marivirga lumbricoides</name>
    <dbReference type="NCBI Taxonomy" id="1046115"/>
    <lineage>
        <taxon>Bacteria</taxon>
        <taxon>Pseudomonadati</taxon>
        <taxon>Bacteroidota</taxon>
        <taxon>Cytophagia</taxon>
        <taxon>Cytophagales</taxon>
        <taxon>Marivirgaceae</taxon>
        <taxon>Marivirga</taxon>
    </lineage>
</organism>
<dbReference type="Pfam" id="PF16757">
    <property type="entry name" value="Fucosidase_C"/>
    <property type="match status" value="1"/>
</dbReference>
<evidence type="ECO:0000256" key="3">
    <source>
        <dbReference type="ARBA" id="ARBA00012662"/>
    </source>
</evidence>
<evidence type="ECO:0000256" key="1">
    <source>
        <dbReference type="ARBA" id="ARBA00004071"/>
    </source>
</evidence>
<dbReference type="SMART" id="SM00812">
    <property type="entry name" value="Alpha_L_fucos"/>
    <property type="match status" value="1"/>
</dbReference>
<evidence type="ECO:0000256" key="2">
    <source>
        <dbReference type="ARBA" id="ARBA00007951"/>
    </source>
</evidence>
<sequence length="510" mass="57649">MNMKLPLLLFGSLLFVATQSCNEKALSQTETTSAEVHYEANWDSLANYEETAEWFKDAKFGIYAHWGVLSVPAYANDWYPRNMYIVGSDEYNHHVATYGKPSEFGYHDFVPIFKAEKFDAEAWAELFQQSGAKFAGIVAQHHDGWSNWDSKNNPWNSVDMGPKRDIVGELEKAIHSRGMKFVTSFHKARNLQIFQNDSSKWLDDTSYFPYNPEMPTSSEDSLVSIMYGNISKEKFYQNWLTELNEVINQYSPDLIYFDSKLSKLPDSIKAQFVADYFNYATKKGKQVVITHKEGELPKSVSLEDFEKGRMNKKTEEFWLTDETVSIGSWSYTNDLGLKTANEIIDVLADIVSKNGALMLNVSPMANGVIPENQQAILGEIGDWLKVNGEAIYGTRTWEVFGEGPTKQEKSGMFLAQLSYTEKDIRYTKKGNVVYAIILGWPGEHEEVQLSALSSEKMASLSQKVEGISILGSEEAIEFKSTQSGLSVMMPSQKVDDKAIVLKIKLGDKIF</sequence>
<keyword evidence="4" id="KW-0732">Signal</keyword>
<accession>A0ABQ1L9A9</accession>
<dbReference type="InterPro" id="IPR057739">
    <property type="entry name" value="Glyco_hydro_29_N"/>
</dbReference>
<dbReference type="PRINTS" id="PR00741">
    <property type="entry name" value="GLHYDRLASE29"/>
</dbReference>